<dbReference type="InterPro" id="IPR055100">
    <property type="entry name" value="GNAT_LYC1-like"/>
</dbReference>
<dbReference type="SMART" id="SM00173">
    <property type="entry name" value="RAS"/>
    <property type="match status" value="1"/>
</dbReference>
<dbReference type="PANTHER" id="PTHR47980">
    <property type="entry name" value="LD44762P"/>
    <property type="match status" value="1"/>
</dbReference>
<proteinExistence type="inferred from homology"/>
<dbReference type="SMART" id="SM00175">
    <property type="entry name" value="RAB"/>
    <property type="match status" value="1"/>
</dbReference>
<evidence type="ECO:0000256" key="6">
    <source>
        <dbReference type="ARBA" id="ARBA00022927"/>
    </source>
</evidence>
<evidence type="ECO:0000256" key="8">
    <source>
        <dbReference type="ARBA" id="ARBA00023136"/>
    </source>
</evidence>
<evidence type="ECO:0000313" key="14">
    <source>
        <dbReference type="Proteomes" id="UP001147747"/>
    </source>
</evidence>
<evidence type="ECO:0000256" key="2">
    <source>
        <dbReference type="ARBA" id="ARBA00006270"/>
    </source>
</evidence>
<dbReference type="InterPro" id="IPR001806">
    <property type="entry name" value="Small_GTPase"/>
</dbReference>
<comment type="caution">
    <text evidence="13">The sequence shown here is derived from an EMBL/GenBank/DDBJ whole genome shotgun (WGS) entry which is preliminary data.</text>
</comment>
<evidence type="ECO:0000256" key="10">
    <source>
        <dbReference type="ARBA" id="ARBA00023289"/>
    </source>
</evidence>
<dbReference type="NCBIfam" id="TIGR00231">
    <property type="entry name" value="small_GTP"/>
    <property type="match status" value="1"/>
</dbReference>
<keyword evidence="4" id="KW-1003">Cell membrane</keyword>
<dbReference type="InterPro" id="IPR050305">
    <property type="entry name" value="Small_GTPase_Rab"/>
</dbReference>
<gene>
    <name evidence="13" type="ORF">N7509_007390</name>
</gene>
<evidence type="ECO:0000259" key="12">
    <source>
        <dbReference type="Pfam" id="PF22998"/>
    </source>
</evidence>
<evidence type="ECO:0000256" key="7">
    <source>
        <dbReference type="ARBA" id="ARBA00023134"/>
    </source>
</evidence>
<dbReference type="PROSITE" id="PS51421">
    <property type="entry name" value="RAS"/>
    <property type="match status" value="1"/>
</dbReference>
<dbReference type="PROSITE" id="PS51420">
    <property type="entry name" value="RHO"/>
    <property type="match status" value="1"/>
</dbReference>
<evidence type="ECO:0000256" key="1">
    <source>
        <dbReference type="ARBA" id="ARBA00004342"/>
    </source>
</evidence>
<dbReference type="GO" id="GO:0003924">
    <property type="term" value="F:GTPase activity"/>
    <property type="evidence" value="ECO:0007669"/>
    <property type="project" value="InterPro"/>
</dbReference>
<dbReference type="Proteomes" id="UP001147747">
    <property type="component" value="Unassembled WGS sequence"/>
</dbReference>
<dbReference type="SMART" id="SM00176">
    <property type="entry name" value="RAN"/>
    <property type="match status" value="1"/>
</dbReference>
<dbReference type="InterPro" id="IPR027417">
    <property type="entry name" value="P-loop_NTPase"/>
</dbReference>
<protein>
    <recommendedName>
        <fullName evidence="12">LYC1 C-terminal domain-containing protein</fullName>
    </recommendedName>
</protein>
<dbReference type="GO" id="GO:0005886">
    <property type="term" value="C:plasma membrane"/>
    <property type="evidence" value="ECO:0007669"/>
    <property type="project" value="UniProtKB-SubCell"/>
</dbReference>
<dbReference type="GO" id="GO:0015031">
    <property type="term" value="P:protein transport"/>
    <property type="evidence" value="ECO:0007669"/>
    <property type="project" value="UniProtKB-KW"/>
</dbReference>
<dbReference type="SUPFAM" id="SSF52540">
    <property type="entry name" value="P-loop containing nucleoside triphosphate hydrolases"/>
    <property type="match status" value="1"/>
</dbReference>
<dbReference type="FunFam" id="3.40.50.300:FF:000363">
    <property type="entry name" value="Secretion related GTPase srgA"/>
    <property type="match status" value="1"/>
</dbReference>
<keyword evidence="6" id="KW-0653">Protein transport</keyword>
<sequence>MASTSGVFTFKLVLIGDSGVGKSCCLLRFAEPRTDSFDPSFIPTVGIDFKMRIIEMDGRRVSLQIWDTAGQESFRSIIAQYYRGAMGIFLVYDVTNERSFHNIRHWASSLEPHVPEYSKKILIGSKCDCAEKRVISSEQGQQLADELDIPFFEVSAKDNINIDEAFYKLVSDIKASMKNLQNEQTGTMAPRSEMKNGYFIALAKRRKPLVKGAIFGQDGHGVRVVWTHRLYELPSETASLNTLYILRLVIDNEILWESDLQAEAL</sequence>
<keyword evidence="10" id="KW-0636">Prenylation</keyword>
<keyword evidence="9" id="KW-0449">Lipoprotein</keyword>
<keyword evidence="7" id="KW-0342">GTP-binding</keyword>
<dbReference type="Gene3D" id="3.40.50.300">
    <property type="entry name" value="P-loop containing nucleotide triphosphate hydrolases"/>
    <property type="match status" value="1"/>
</dbReference>
<reference evidence="13" key="2">
    <citation type="journal article" date="2023" name="IMA Fungus">
        <title>Comparative genomic study of the Penicillium genus elucidates a diverse pangenome and 15 lateral gene transfer events.</title>
        <authorList>
            <person name="Petersen C."/>
            <person name="Sorensen T."/>
            <person name="Nielsen M.R."/>
            <person name="Sondergaard T.E."/>
            <person name="Sorensen J.L."/>
            <person name="Fitzpatrick D.A."/>
            <person name="Frisvad J.C."/>
            <person name="Nielsen K.L."/>
        </authorList>
    </citation>
    <scope>NUCLEOTIDE SEQUENCE</scope>
    <source>
        <strain evidence="13">IBT 29677</strain>
    </source>
</reference>
<dbReference type="AlphaFoldDB" id="A0A9W9VZ26"/>
<evidence type="ECO:0000256" key="5">
    <source>
        <dbReference type="ARBA" id="ARBA00022741"/>
    </source>
</evidence>
<dbReference type="SMART" id="SM00174">
    <property type="entry name" value="RHO"/>
    <property type="match status" value="1"/>
</dbReference>
<keyword evidence="3" id="KW-0813">Transport</keyword>
<comment type="subcellular location">
    <subcellularLocation>
        <location evidence="1">Cell membrane</location>
        <topology evidence="1">Lipid-anchor</topology>
        <orientation evidence="1">Cytoplasmic side</orientation>
    </subcellularLocation>
</comment>
<evidence type="ECO:0000256" key="11">
    <source>
        <dbReference type="ARBA" id="ARBA00025673"/>
    </source>
</evidence>
<dbReference type="GO" id="GO:0005525">
    <property type="term" value="F:GTP binding"/>
    <property type="evidence" value="ECO:0007669"/>
    <property type="project" value="UniProtKB-KW"/>
</dbReference>
<organism evidence="13 14">
    <name type="scientific">Penicillium cosmopolitanum</name>
    <dbReference type="NCBI Taxonomy" id="1131564"/>
    <lineage>
        <taxon>Eukaryota</taxon>
        <taxon>Fungi</taxon>
        <taxon>Dikarya</taxon>
        <taxon>Ascomycota</taxon>
        <taxon>Pezizomycotina</taxon>
        <taxon>Eurotiomycetes</taxon>
        <taxon>Eurotiomycetidae</taxon>
        <taxon>Eurotiales</taxon>
        <taxon>Aspergillaceae</taxon>
        <taxon>Penicillium</taxon>
    </lineage>
</organism>
<feature type="domain" description="LYC1 C-terminal" evidence="12">
    <location>
        <begin position="203"/>
        <end position="255"/>
    </location>
</feature>
<evidence type="ECO:0000256" key="4">
    <source>
        <dbReference type="ARBA" id="ARBA00022475"/>
    </source>
</evidence>
<evidence type="ECO:0000256" key="9">
    <source>
        <dbReference type="ARBA" id="ARBA00023288"/>
    </source>
</evidence>
<name>A0A9W9VZ26_9EURO</name>
<dbReference type="Pfam" id="PF22998">
    <property type="entry name" value="GNAT_LYC1-like"/>
    <property type="match status" value="1"/>
</dbReference>
<dbReference type="EMBL" id="JAPZBU010000008">
    <property type="protein sequence ID" value="KAJ5391900.1"/>
    <property type="molecule type" value="Genomic_DNA"/>
</dbReference>
<comment type="function">
    <text evidence="11">Protein transport. Probably involved in vesicular traffic.</text>
</comment>
<dbReference type="OrthoDB" id="9989112at2759"/>
<comment type="similarity">
    <text evidence="2">Belongs to the small GTPase superfamily. Rab family.</text>
</comment>
<keyword evidence="8" id="KW-0472">Membrane</keyword>
<dbReference type="GeneID" id="81371007"/>
<reference evidence="13" key="1">
    <citation type="submission" date="2022-12" db="EMBL/GenBank/DDBJ databases">
        <authorList>
            <person name="Petersen C."/>
        </authorList>
    </citation>
    <scope>NUCLEOTIDE SEQUENCE</scope>
    <source>
        <strain evidence="13">IBT 29677</strain>
    </source>
</reference>
<dbReference type="InterPro" id="IPR005225">
    <property type="entry name" value="Small_GTP-bd"/>
</dbReference>
<evidence type="ECO:0000256" key="3">
    <source>
        <dbReference type="ARBA" id="ARBA00022448"/>
    </source>
</evidence>
<dbReference type="PROSITE" id="PS51419">
    <property type="entry name" value="RAB"/>
    <property type="match status" value="1"/>
</dbReference>
<evidence type="ECO:0000313" key="13">
    <source>
        <dbReference type="EMBL" id="KAJ5391900.1"/>
    </source>
</evidence>
<dbReference type="Pfam" id="PF00071">
    <property type="entry name" value="Ras"/>
    <property type="match status" value="1"/>
</dbReference>
<dbReference type="PRINTS" id="PR00449">
    <property type="entry name" value="RASTRNSFRMNG"/>
</dbReference>
<dbReference type="RefSeq" id="XP_056487578.1">
    <property type="nucleotide sequence ID" value="XM_056632027.1"/>
</dbReference>
<accession>A0A9W9VZ26</accession>
<keyword evidence="14" id="KW-1185">Reference proteome</keyword>
<keyword evidence="5" id="KW-0547">Nucleotide-binding</keyword>